<accession>A0A9W7L8B3</accession>
<dbReference type="Proteomes" id="UP001165065">
    <property type="component" value="Unassembled WGS sequence"/>
</dbReference>
<dbReference type="InterPro" id="IPR008271">
    <property type="entry name" value="Ser/Thr_kinase_AS"/>
</dbReference>
<dbReference type="PROSITE" id="PS50011">
    <property type="entry name" value="PROTEIN_KINASE_DOM"/>
    <property type="match status" value="1"/>
</dbReference>
<dbReference type="InterPro" id="IPR036457">
    <property type="entry name" value="PPM-type-like_dom_sf"/>
</dbReference>
<feature type="domain" description="PPM-type phosphatase" evidence="3">
    <location>
        <begin position="455"/>
        <end position="747"/>
    </location>
</feature>
<dbReference type="Gene3D" id="3.60.40.10">
    <property type="entry name" value="PPM-type phosphatase domain"/>
    <property type="match status" value="1"/>
</dbReference>
<organism evidence="4 5">
    <name type="scientific">Triparma columacea</name>
    <dbReference type="NCBI Taxonomy" id="722753"/>
    <lineage>
        <taxon>Eukaryota</taxon>
        <taxon>Sar</taxon>
        <taxon>Stramenopiles</taxon>
        <taxon>Ochrophyta</taxon>
        <taxon>Bolidophyceae</taxon>
        <taxon>Parmales</taxon>
        <taxon>Triparmaceae</taxon>
        <taxon>Triparma</taxon>
    </lineage>
</organism>
<dbReference type="InterPro" id="IPR036034">
    <property type="entry name" value="PDZ_sf"/>
</dbReference>
<dbReference type="GO" id="GO:0005524">
    <property type="term" value="F:ATP binding"/>
    <property type="evidence" value="ECO:0007669"/>
    <property type="project" value="InterPro"/>
</dbReference>
<dbReference type="PROSITE" id="PS50106">
    <property type="entry name" value="PDZ"/>
    <property type="match status" value="1"/>
</dbReference>
<dbReference type="SMART" id="SM00332">
    <property type="entry name" value="PP2Cc"/>
    <property type="match status" value="1"/>
</dbReference>
<evidence type="ECO:0000259" key="1">
    <source>
        <dbReference type="PROSITE" id="PS50011"/>
    </source>
</evidence>
<dbReference type="EMBL" id="BRYA01000073">
    <property type="protein sequence ID" value="GMI37375.1"/>
    <property type="molecule type" value="Genomic_DNA"/>
</dbReference>
<dbReference type="PROSITE" id="PS51746">
    <property type="entry name" value="PPM_2"/>
    <property type="match status" value="1"/>
</dbReference>
<feature type="domain" description="PDZ" evidence="2">
    <location>
        <begin position="338"/>
        <end position="420"/>
    </location>
</feature>
<feature type="domain" description="Protein kinase" evidence="1">
    <location>
        <begin position="1"/>
        <end position="290"/>
    </location>
</feature>
<dbReference type="SMART" id="SM00220">
    <property type="entry name" value="S_TKc"/>
    <property type="match status" value="1"/>
</dbReference>
<proteinExistence type="predicted"/>
<dbReference type="PANTHER" id="PTHR47992">
    <property type="entry name" value="PROTEIN PHOSPHATASE"/>
    <property type="match status" value="1"/>
</dbReference>
<dbReference type="Pfam" id="PF00595">
    <property type="entry name" value="PDZ"/>
    <property type="match status" value="1"/>
</dbReference>
<dbReference type="Pfam" id="PF00069">
    <property type="entry name" value="Pkinase"/>
    <property type="match status" value="1"/>
</dbReference>
<evidence type="ECO:0000313" key="4">
    <source>
        <dbReference type="EMBL" id="GMI37375.1"/>
    </source>
</evidence>
<dbReference type="GO" id="GO:0004672">
    <property type="term" value="F:protein kinase activity"/>
    <property type="evidence" value="ECO:0007669"/>
    <property type="project" value="InterPro"/>
</dbReference>
<dbReference type="GO" id="GO:0004722">
    <property type="term" value="F:protein serine/threonine phosphatase activity"/>
    <property type="evidence" value="ECO:0007669"/>
    <property type="project" value="InterPro"/>
</dbReference>
<dbReference type="InterPro" id="IPR015655">
    <property type="entry name" value="PP2C"/>
</dbReference>
<evidence type="ECO:0000259" key="3">
    <source>
        <dbReference type="PROSITE" id="PS51746"/>
    </source>
</evidence>
<dbReference type="SUPFAM" id="SSF50156">
    <property type="entry name" value="PDZ domain-like"/>
    <property type="match status" value="1"/>
</dbReference>
<dbReference type="InterPro" id="IPR011009">
    <property type="entry name" value="Kinase-like_dom_sf"/>
</dbReference>
<dbReference type="Gene3D" id="1.10.510.10">
    <property type="entry name" value="Transferase(Phosphotransferase) domain 1"/>
    <property type="match status" value="1"/>
</dbReference>
<sequence length="748" mass="82065">MVREDCPEKCMGYMEVERKINEEICSCYPADHPHIVPYLGTVLPPPTSSLPTPYPALVFRKISGPGTLKDVCKVSQLAYFFTPVSGNAVPLSRSPDAPTLDRLLRQLLKCLEPPHGAGIVHRDVKPENIILDYETATLRLMDYGSAASFKPEGGRFNPFRKKPVGFNPEKTAISPIFAAPEMFIDPDDSPLSFDVFSVGFLFLTYVFNLAHDEKLMSSFRQQLSDSGFDLNNWLAGQLASTILSKSVIEGLGYMKTSNAGPWKLCGRMICKDHRKRPSIAECLEEVQGWSSSYDLSTTGFQVQQQQSLHAAFMSTVMGEETIEDDGSGRMEEECAIPVDELSKDSTSLITHFRKREPLGLILEEDTLSYSGVFVKSVVPRGQADRMKRIRPGDTLVRVGAQRVATYEKAVKLIENQPGNIISLSFERMPGSDPDVGVLDIVGGYGETKYRSTNQRIGSYTDKGRRQHNEDRVIRRAYGGTSSTVCLAGVFDGHGGDSASEFASSSFLQQLEAVYKNPELHEEGDDDGDVMKKAWGGICEQWVEGCEVDDEECGAEYDSLYGVVKGFMGSRDVPSGTTASLGLVNAEGEIFLLNCGDSRSVTYSPSGEVKMRTVDHRPDDEREVERLVNGGFDRPECSAGGNARINVPFKNDVYQYGVSRSLESGKPIIEAGISNEAEVFSGQGSQGDFVISATDGFWDVFDNNNAGYYCSQLLKDKIKSLDEIAAALGTEAIRLGSTDNVSVVVILVK</sequence>
<dbReference type="SUPFAM" id="SSF56112">
    <property type="entry name" value="Protein kinase-like (PK-like)"/>
    <property type="match status" value="1"/>
</dbReference>
<dbReference type="Gene3D" id="2.30.42.10">
    <property type="match status" value="1"/>
</dbReference>
<keyword evidence="5" id="KW-1185">Reference proteome</keyword>
<dbReference type="OrthoDB" id="10264738at2759"/>
<gene>
    <name evidence="4" type="ORF">TrCOL_g11720</name>
</gene>
<evidence type="ECO:0000259" key="2">
    <source>
        <dbReference type="PROSITE" id="PS50106"/>
    </source>
</evidence>
<name>A0A9W7L8B3_9STRA</name>
<comment type="caution">
    <text evidence="4">The sequence shown here is derived from an EMBL/GenBank/DDBJ whole genome shotgun (WGS) entry which is preliminary data.</text>
</comment>
<dbReference type="SUPFAM" id="SSF81606">
    <property type="entry name" value="PP2C-like"/>
    <property type="match status" value="1"/>
</dbReference>
<dbReference type="CDD" id="cd00143">
    <property type="entry name" value="PP2Cc"/>
    <property type="match status" value="1"/>
</dbReference>
<dbReference type="Pfam" id="PF00481">
    <property type="entry name" value="PP2C"/>
    <property type="match status" value="1"/>
</dbReference>
<evidence type="ECO:0000313" key="5">
    <source>
        <dbReference type="Proteomes" id="UP001165065"/>
    </source>
</evidence>
<dbReference type="AlphaFoldDB" id="A0A9W7L8B3"/>
<protein>
    <submittedName>
        <fullName evidence="4">Uncharacterized protein</fullName>
    </submittedName>
</protein>
<dbReference type="InterPro" id="IPR001932">
    <property type="entry name" value="PPM-type_phosphatase-like_dom"/>
</dbReference>
<reference evidence="5" key="1">
    <citation type="journal article" date="2023" name="Commun. Biol.">
        <title>Genome analysis of Parmales, the sister group of diatoms, reveals the evolutionary specialization of diatoms from phago-mixotrophs to photoautotrophs.</title>
        <authorList>
            <person name="Ban H."/>
            <person name="Sato S."/>
            <person name="Yoshikawa S."/>
            <person name="Yamada K."/>
            <person name="Nakamura Y."/>
            <person name="Ichinomiya M."/>
            <person name="Sato N."/>
            <person name="Blanc-Mathieu R."/>
            <person name="Endo H."/>
            <person name="Kuwata A."/>
            <person name="Ogata H."/>
        </authorList>
    </citation>
    <scope>NUCLEOTIDE SEQUENCE [LARGE SCALE GENOMIC DNA]</scope>
</reference>
<dbReference type="SMART" id="SM00228">
    <property type="entry name" value="PDZ"/>
    <property type="match status" value="1"/>
</dbReference>
<dbReference type="PROSITE" id="PS00108">
    <property type="entry name" value="PROTEIN_KINASE_ST"/>
    <property type="match status" value="1"/>
</dbReference>
<dbReference type="InterPro" id="IPR000719">
    <property type="entry name" value="Prot_kinase_dom"/>
</dbReference>
<dbReference type="InterPro" id="IPR001478">
    <property type="entry name" value="PDZ"/>
</dbReference>